<keyword evidence="2" id="KW-0548">Nucleotidyltransferase</keyword>
<evidence type="ECO:0000259" key="1">
    <source>
        <dbReference type="Pfam" id="PF13456"/>
    </source>
</evidence>
<protein>
    <submittedName>
        <fullName evidence="2">Reverse transcriptase</fullName>
    </submittedName>
</protein>
<reference evidence="2" key="1">
    <citation type="submission" date="2020-09" db="EMBL/GenBank/DDBJ databases">
        <title>Genome-Enabled Discovery of Anthraquinone Biosynthesis in Senna tora.</title>
        <authorList>
            <person name="Kang S.-H."/>
            <person name="Pandey R.P."/>
            <person name="Lee C.-M."/>
            <person name="Sim J.-S."/>
            <person name="Jeong J.-T."/>
            <person name="Choi B.-S."/>
            <person name="Jung M."/>
            <person name="Ginzburg D."/>
            <person name="Zhao K."/>
            <person name="Won S.Y."/>
            <person name="Oh T.-J."/>
            <person name="Yu Y."/>
            <person name="Kim N.-H."/>
            <person name="Lee O.R."/>
            <person name="Lee T.-H."/>
            <person name="Bashyal P."/>
            <person name="Kim T.-S."/>
            <person name="Lee W.-H."/>
            <person name="Kawkins C."/>
            <person name="Kim C.-K."/>
            <person name="Kim J.S."/>
            <person name="Ahn B.O."/>
            <person name="Rhee S.Y."/>
            <person name="Sohng J.K."/>
        </authorList>
    </citation>
    <scope>NUCLEOTIDE SEQUENCE</scope>
    <source>
        <tissue evidence="2">Leaf</tissue>
    </source>
</reference>
<feature type="domain" description="RNase H type-1" evidence="1">
    <location>
        <begin position="5"/>
        <end position="59"/>
    </location>
</feature>
<dbReference type="Proteomes" id="UP000634136">
    <property type="component" value="Unassembled WGS sequence"/>
</dbReference>
<keyword evidence="2" id="KW-0808">Transferase</keyword>
<proteinExistence type="predicted"/>
<dbReference type="PANTHER" id="PTHR34023:SF4">
    <property type="entry name" value="RNASE H TYPE-1 DOMAIN-CONTAINING PROTEIN"/>
    <property type="match status" value="1"/>
</dbReference>
<dbReference type="InterPro" id="IPR002156">
    <property type="entry name" value="RNaseH_domain"/>
</dbReference>
<comment type="caution">
    <text evidence="2">The sequence shown here is derived from an EMBL/GenBank/DDBJ whole genome shotgun (WGS) entry which is preliminary data.</text>
</comment>
<dbReference type="GO" id="GO:0004523">
    <property type="term" value="F:RNA-DNA hybrid ribonuclease activity"/>
    <property type="evidence" value="ECO:0007669"/>
    <property type="project" value="InterPro"/>
</dbReference>
<keyword evidence="2" id="KW-0695">RNA-directed DNA polymerase</keyword>
<keyword evidence="3" id="KW-1185">Reference proteome</keyword>
<dbReference type="Pfam" id="PF13456">
    <property type="entry name" value="RVT_3"/>
    <property type="match status" value="1"/>
</dbReference>
<evidence type="ECO:0000313" key="3">
    <source>
        <dbReference type="Proteomes" id="UP000634136"/>
    </source>
</evidence>
<dbReference type="PANTHER" id="PTHR34023">
    <property type="entry name" value="RNASE H DOMAIN-CONTAINING PROTEIN"/>
    <property type="match status" value="1"/>
</dbReference>
<dbReference type="GO" id="GO:0003964">
    <property type="term" value="F:RNA-directed DNA polymerase activity"/>
    <property type="evidence" value="ECO:0007669"/>
    <property type="project" value="UniProtKB-KW"/>
</dbReference>
<name>A0A834WQY9_9FABA</name>
<dbReference type="AlphaFoldDB" id="A0A834WQY9"/>
<gene>
    <name evidence="2" type="ORF">G2W53_017623</name>
</gene>
<dbReference type="CDD" id="cd06222">
    <property type="entry name" value="RNase_H_like"/>
    <property type="match status" value="1"/>
</dbReference>
<evidence type="ECO:0000313" key="2">
    <source>
        <dbReference type="EMBL" id="KAF7826459.1"/>
    </source>
</evidence>
<accession>A0A834WQY9</accession>
<organism evidence="2 3">
    <name type="scientific">Senna tora</name>
    <dbReference type="NCBI Taxonomy" id="362788"/>
    <lineage>
        <taxon>Eukaryota</taxon>
        <taxon>Viridiplantae</taxon>
        <taxon>Streptophyta</taxon>
        <taxon>Embryophyta</taxon>
        <taxon>Tracheophyta</taxon>
        <taxon>Spermatophyta</taxon>
        <taxon>Magnoliopsida</taxon>
        <taxon>eudicotyledons</taxon>
        <taxon>Gunneridae</taxon>
        <taxon>Pentapetalae</taxon>
        <taxon>rosids</taxon>
        <taxon>fabids</taxon>
        <taxon>Fabales</taxon>
        <taxon>Fabaceae</taxon>
        <taxon>Caesalpinioideae</taxon>
        <taxon>Cassia clade</taxon>
        <taxon>Senna</taxon>
    </lineage>
</organism>
<dbReference type="InterPro" id="IPR044730">
    <property type="entry name" value="RNase_H-like_dom_plant"/>
</dbReference>
<sequence>MDPFDCLIAVKQINDTLQMSHPCSAILSRIHHWFSYDWEVKVLDIHREGNYAADAMAGKAFSCSTELVIFQDAPVFLFQMLLSDLEGKGSYRQCAILNQVAISWPFGIAKHMVDVSTRYKIHDKEGNAAGNGFLLDSEFNVKGRSILPSSYGVGQLVLEAYGGRLPLQSRNFEEAQGSKSDIFARKTLKLLIQ</sequence>
<dbReference type="GO" id="GO:0003676">
    <property type="term" value="F:nucleic acid binding"/>
    <property type="evidence" value="ECO:0007669"/>
    <property type="project" value="InterPro"/>
</dbReference>
<dbReference type="EMBL" id="JAAIUW010000006">
    <property type="protein sequence ID" value="KAF7826459.1"/>
    <property type="molecule type" value="Genomic_DNA"/>
</dbReference>